<reference evidence="11 12" key="1">
    <citation type="submission" date="2022-10" db="EMBL/GenBank/DDBJ databases">
        <title>Paucibacter sp. hw1 Genome sequencing.</title>
        <authorList>
            <person name="Park S."/>
        </authorList>
    </citation>
    <scope>NUCLEOTIDE SEQUENCE [LARGE SCALE GENOMIC DNA]</scope>
    <source>
        <strain evidence="12">hw1</strain>
    </source>
</reference>
<dbReference type="RefSeq" id="WP_273600362.1">
    <property type="nucleotide sequence ID" value="NZ_JAQQXT010000006.1"/>
</dbReference>
<dbReference type="GO" id="GO:0004357">
    <property type="term" value="F:glutamate-cysteine ligase activity"/>
    <property type="evidence" value="ECO:0007669"/>
    <property type="project" value="UniProtKB-EC"/>
</dbReference>
<evidence type="ECO:0000256" key="3">
    <source>
        <dbReference type="ARBA" id="ARBA00022598"/>
    </source>
</evidence>
<dbReference type="PANTHER" id="PTHR38761:SF1">
    <property type="entry name" value="GLUTAMATE--CYSTEINE LIGASE"/>
    <property type="match status" value="1"/>
</dbReference>
<evidence type="ECO:0000256" key="2">
    <source>
        <dbReference type="ARBA" id="ARBA00008772"/>
    </source>
</evidence>
<comment type="pathway">
    <text evidence="1 8 9">Sulfur metabolism; glutathione biosynthesis; glutathione from L-cysteine and L-glutamate: step 1/2.</text>
</comment>
<dbReference type="Pfam" id="PF04262">
    <property type="entry name" value="Glu_cys_ligase"/>
    <property type="match status" value="1"/>
</dbReference>
<sequence length="524" mass="57880">MSEYTPGVGQSHARAIATADSLKGIRRGIEKESLRARPNGQLALTPHPAALGAALTHPHITTDYSESQLELITGVHGDVEACLAELTEVHQGVYKVMQELGCCAQAQEEERLWVGSMPCELPTDETIPLGRYGKSNVGRSKSIYRMGLGQRYGRRMQTISGIHYNWSMPGVTSEQYFALIRNFRRHSFLLLYLFGASPALSSSFVEGREHRLQRFGEHSLYLPYATSLRMGRLGYQSDAQSALAVSYNCLNSYADSLQEALTRPYPPYAAIGVRNPGGDYNQLSTSLLQIENEFYGTIRPKRVVRSGERPLHALRERGVEYVEVRCMDLDPFMPVGINAQTARFLDVFLLHCLSSESPADTVAEITALGENQHLVAERGREPGLRLLDASAPGGSRLMGEWGAELLDQCAPFAALLDQAQGGQAHAEALAAARRTLAEPDSTPSARVLRAMAEKFDNRYVDFIRHQSEQTRQLLLGLPYSEAMAQKFAAEARDSVAAQQAIEAADLLPFDAYLQQYMAAEQIRV</sequence>
<evidence type="ECO:0000256" key="7">
    <source>
        <dbReference type="ARBA" id="ARBA00048819"/>
    </source>
</evidence>
<evidence type="ECO:0000313" key="12">
    <source>
        <dbReference type="Proteomes" id="UP001221189"/>
    </source>
</evidence>
<comment type="similarity">
    <text evidence="2 8">Belongs to the glutamate--cysteine ligase type 1 family. Type 1 subfamily.</text>
</comment>
<dbReference type="SUPFAM" id="SSF55931">
    <property type="entry name" value="Glutamine synthetase/guanido kinase"/>
    <property type="match status" value="1"/>
</dbReference>
<name>A0ABT5KDW0_9BURK</name>
<comment type="caution">
    <text evidence="11">The sequence shown here is derived from an EMBL/GenBank/DDBJ whole genome shotgun (WGS) entry which is preliminary data.</text>
</comment>
<evidence type="ECO:0000256" key="5">
    <source>
        <dbReference type="ARBA" id="ARBA00022741"/>
    </source>
</evidence>
<dbReference type="InterPro" id="IPR006334">
    <property type="entry name" value="Glut_cys_ligase"/>
</dbReference>
<protein>
    <recommendedName>
        <fullName evidence="8">Glutamate--cysteine ligase</fullName>
        <ecNumber evidence="8">6.3.2.2</ecNumber>
    </recommendedName>
    <alternativeName>
        <fullName evidence="8">Gamma-ECS</fullName>
        <shortName evidence="8">GCS</shortName>
    </alternativeName>
    <alternativeName>
        <fullName evidence="8">Gamma-glutamylcysteine synthetase</fullName>
    </alternativeName>
</protein>
<dbReference type="InterPro" id="IPR007370">
    <property type="entry name" value="Glu_cys_ligase"/>
</dbReference>
<keyword evidence="6 8" id="KW-0067">ATP-binding</keyword>
<accession>A0ABT5KDW0</accession>
<dbReference type="HAMAP" id="MF_00578">
    <property type="entry name" value="Glu_cys_ligase"/>
    <property type="match status" value="1"/>
</dbReference>
<proteinExistence type="inferred from homology"/>
<organism evidence="11 12">
    <name type="scientific">Roseateles albus</name>
    <dbReference type="NCBI Taxonomy" id="2987525"/>
    <lineage>
        <taxon>Bacteria</taxon>
        <taxon>Pseudomonadati</taxon>
        <taxon>Pseudomonadota</taxon>
        <taxon>Betaproteobacteria</taxon>
        <taxon>Burkholderiales</taxon>
        <taxon>Sphaerotilaceae</taxon>
        <taxon>Roseateles</taxon>
    </lineage>
</organism>
<dbReference type="EC" id="6.3.2.2" evidence="8"/>
<feature type="domain" description="Glutamate--cysteine ligase" evidence="10">
    <location>
        <begin position="19"/>
        <end position="375"/>
    </location>
</feature>
<evidence type="ECO:0000256" key="8">
    <source>
        <dbReference type="HAMAP-Rule" id="MF_00578"/>
    </source>
</evidence>
<dbReference type="InterPro" id="IPR014746">
    <property type="entry name" value="Gln_synth/guanido_kin_cat_dom"/>
</dbReference>
<keyword evidence="12" id="KW-1185">Reference proteome</keyword>
<keyword evidence="5 8" id="KW-0547">Nucleotide-binding</keyword>
<dbReference type="NCBIfam" id="TIGR01434">
    <property type="entry name" value="glu_cys_ligase"/>
    <property type="match status" value="1"/>
</dbReference>
<evidence type="ECO:0000256" key="6">
    <source>
        <dbReference type="ARBA" id="ARBA00022840"/>
    </source>
</evidence>
<dbReference type="Gene3D" id="3.30.590.20">
    <property type="match status" value="1"/>
</dbReference>
<keyword evidence="3 8" id="KW-0436">Ligase</keyword>
<evidence type="ECO:0000256" key="9">
    <source>
        <dbReference type="RuleBase" id="RU004391"/>
    </source>
</evidence>
<dbReference type="EMBL" id="JAQQXT010000006">
    <property type="protein sequence ID" value="MDC8772121.1"/>
    <property type="molecule type" value="Genomic_DNA"/>
</dbReference>
<evidence type="ECO:0000256" key="4">
    <source>
        <dbReference type="ARBA" id="ARBA00022684"/>
    </source>
</evidence>
<dbReference type="PANTHER" id="PTHR38761">
    <property type="entry name" value="GLUTAMATE--CYSTEINE LIGASE"/>
    <property type="match status" value="1"/>
</dbReference>
<keyword evidence="4 8" id="KW-0317">Glutathione biosynthesis</keyword>
<evidence type="ECO:0000259" key="10">
    <source>
        <dbReference type="Pfam" id="PF04262"/>
    </source>
</evidence>
<comment type="catalytic activity">
    <reaction evidence="7 8 9">
        <text>L-cysteine + L-glutamate + ATP = gamma-L-glutamyl-L-cysteine + ADP + phosphate + H(+)</text>
        <dbReference type="Rhea" id="RHEA:13285"/>
        <dbReference type="ChEBI" id="CHEBI:15378"/>
        <dbReference type="ChEBI" id="CHEBI:29985"/>
        <dbReference type="ChEBI" id="CHEBI:30616"/>
        <dbReference type="ChEBI" id="CHEBI:35235"/>
        <dbReference type="ChEBI" id="CHEBI:43474"/>
        <dbReference type="ChEBI" id="CHEBI:58173"/>
        <dbReference type="ChEBI" id="CHEBI:456216"/>
        <dbReference type="EC" id="6.3.2.2"/>
    </reaction>
</comment>
<evidence type="ECO:0000256" key="1">
    <source>
        <dbReference type="ARBA" id="ARBA00005006"/>
    </source>
</evidence>
<dbReference type="Proteomes" id="UP001221189">
    <property type="component" value="Unassembled WGS sequence"/>
</dbReference>
<evidence type="ECO:0000313" key="11">
    <source>
        <dbReference type="EMBL" id="MDC8772121.1"/>
    </source>
</evidence>
<gene>
    <name evidence="8 11" type="primary">gshA</name>
    <name evidence="11" type="ORF">PRZ03_11120</name>
</gene>